<dbReference type="GO" id="GO:0004252">
    <property type="term" value="F:serine-type endopeptidase activity"/>
    <property type="evidence" value="ECO:0007669"/>
    <property type="project" value="InterPro"/>
</dbReference>
<dbReference type="InterPro" id="IPR036034">
    <property type="entry name" value="PDZ_sf"/>
</dbReference>
<dbReference type="GO" id="GO:0006508">
    <property type="term" value="P:proteolysis"/>
    <property type="evidence" value="ECO:0007669"/>
    <property type="project" value="UniProtKB-KW"/>
</dbReference>
<dbReference type="InterPro" id="IPR009003">
    <property type="entry name" value="Peptidase_S1_PA"/>
</dbReference>
<dbReference type="OrthoDB" id="9758917at2"/>
<organism evidence="6 7">
    <name type="scientific">Oleiharenicola lentus</name>
    <dbReference type="NCBI Taxonomy" id="2508720"/>
    <lineage>
        <taxon>Bacteria</taxon>
        <taxon>Pseudomonadati</taxon>
        <taxon>Verrucomicrobiota</taxon>
        <taxon>Opitutia</taxon>
        <taxon>Opitutales</taxon>
        <taxon>Opitutaceae</taxon>
        <taxon>Oleiharenicola</taxon>
    </lineage>
</organism>
<evidence type="ECO:0000259" key="5">
    <source>
        <dbReference type="Pfam" id="PF17815"/>
    </source>
</evidence>
<reference evidence="6 7" key="1">
    <citation type="submission" date="2019-01" db="EMBL/GenBank/DDBJ databases">
        <title>Lacunisphaera sp. strain TWA-58.</title>
        <authorList>
            <person name="Chen W.-M."/>
        </authorList>
    </citation>
    <scope>NUCLEOTIDE SEQUENCE [LARGE SCALE GENOMIC DNA]</scope>
    <source>
        <strain evidence="6 7">TWA-58</strain>
    </source>
</reference>
<dbReference type="InterPro" id="IPR001940">
    <property type="entry name" value="Peptidase_S1C"/>
</dbReference>
<dbReference type="Gene3D" id="2.40.10.10">
    <property type="entry name" value="Trypsin-like serine proteases"/>
    <property type="match status" value="2"/>
</dbReference>
<feature type="chain" id="PRO_5020959651" evidence="4">
    <location>
        <begin position="28"/>
        <end position="517"/>
    </location>
</feature>
<keyword evidence="7" id="KW-1185">Reference proteome</keyword>
<comment type="caution">
    <text evidence="6">The sequence shown here is derived from an EMBL/GenBank/DDBJ whole genome shotgun (WGS) entry which is preliminary data.</text>
</comment>
<dbReference type="AlphaFoldDB" id="A0A4Q1C7P1"/>
<keyword evidence="1 6" id="KW-0645">Protease</keyword>
<dbReference type="InterPro" id="IPR041517">
    <property type="entry name" value="DEGP_PDZ"/>
</dbReference>
<sequence length="517" mass="56335">MRLPLFLSRSAGLLVALLALNPTAVRAEDPAPPAPAADTAPSKAVENSVVKIFATMRYPDPFKPWTKQAPRDSTGTGVIIEGNRILTNAHVALYASQIQVQANESGDKLPATLEFIAPGIDLAVLKLEDESFFANRPPLPRSRTVPSVKDTVMVYGFPTGGSNLSITKGIVSRIEFALYNYPVGGLRIQIDAAINPGNSGGPALSGDQMIGLAFSRLGGADNIGYIIPCEEIDLFLQDITDGRYDGKPAMFDQLQTLENPALRAYLGLDKSTEGIVVQAPESTDEAYPLKMWDLITRIGDVPVDNEGMIKLGTGLRVRFQYLIQQLAREGTVPLTIVRAKQSRDIRLPVSPNRPMLIENLEGSYPPFFILGPLAFTPATALYVAPVSNNAKALSSLSFLGSPLITRRGEKPSFPGEELVLVAAPSFPHKLVKGYDNAVSRAVRTVNGVPIRNLRHLVEVVRDNRDEFLVFEFFGMGETMIFPRKEMIDSTEDILSDNGVRDQATPELLEVWKAKPAQ</sequence>
<evidence type="ECO:0000256" key="2">
    <source>
        <dbReference type="ARBA" id="ARBA00022801"/>
    </source>
</evidence>
<dbReference type="Pfam" id="PF17815">
    <property type="entry name" value="PDZ_3"/>
    <property type="match status" value="1"/>
</dbReference>
<keyword evidence="3" id="KW-0720">Serine protease</keyword>
<dbReference type="PANTHER" id="PTHR45980">
    <property type="match status" value="1"/>
</dbReference>
<evidence type="ECO:0000256" key="1">
    <source>
        <dbReference type="ARBA" id="ARBA00022670"/>
    </source>
</evidence>
<proteinExistence type="predicted"/>
<dbReference type="SUPFAM" id="SSF50494">
    <property type="entry name" value="Trypsin-like serine proteases"/>
    <property type="match status" value="1"/>
</dbReference>
<name>A0A4Q1C7P1_9BACT</name>
<evidence type="ECO:0000256" key="3">
    <source>
        <dbReference type="ARBA" id="ARBA00022825"/>
    </source>
</evidence>
<dbReference type="Pfam" id="PF13365">
    <property type="entry name" value="Trypsin_2"/>
    <property type="match status" value="1"/>
</dbReference>
<accession>A0A4Q1C7P1</accession>
<gene>
    <name evidence="6" type="ORF">ESB00_03290</name>
</gene>
<feature type="domain" description="Protease Do-like PDZ" evidence="5">
    <location>
        <begin position="363"/>
        <end position="502"/>
    </location>
</feature>
<dbReference type="Gene3D" id="2.30.42.10">
    <property type="match status" value="1"/>
</dbReference>
<dbReference type="RefSeq" id="WP_129046300.1">
    <property type="nucleotide sequence ID" value="NZ_SDHX01000001.1"/>
</dbReference>
<dbReference type="InterPro" id="IPR046449">
    <property type="entry name" value="DEGP_PDZ_sf"/>
</dbReference>
<protein>
    <submittedName>
        <fullName evidence="6">Serine protease</fullName>
    </submittedName>
</protein>
<dbReference type="PANTHER" id="PTHR45980:SF9">
    <property type="entry name" value="PROTEASE DO-LIKE 10, MITOCHONDRIAL-RELATED"/>
    <property type="match status" value="1"/>
</dbReference>
<dbReference type="InterPro" id="IPR043504">
    <property type="entry name" value="Peptidase_S1_PA_chymotrypsin"/>
</dbReference>
<keyword evidence="2" id="KW-0378">Hydrolase</keyword>
<dbReference type="PRINTS" id="PR00834">
    <property type="entry name" value="PROTEASES2C"/>
</dbReference>
<keyword evidence="4" id="KW-0732">Signal</keyword>
<evidence type="ECO:0000313" key="6">
    <source>
        <dbReference type="EMBL" id="RXK54935.1"/>
    </source>
</evidence>
<evidence type="ECO:0000313" key="7">
    <source>
        <dbReference type="Proteomes" id="UP000290218"/>
    </source>
</evidence>
<dbReference type="Gene3D" id="3.20.190.20">
    <property type="match status" value="1"/>
</dbReference>
<dbReference type="Proteomes" id="UP000290218">
    <property type="component" value="Unassembled WGS sequence"/>
</dbReference>
<feature type="signal peptide" evidence="4">
    <location>
        <begin position="1"/>
        <end position="27"/>
    </location>
</feature>
<evidence type="ECO:0000256" key="4">
    <source>
        <dbReference type="SAM" id="SignalP"/>
    </source>
</evidence>
<dbReference type="EMBL" id="SDHX01000001">
    <property type="protein sequence ID" value="RXK54935.1"/>
    <property type="molecule type" value="Genomic_DNA"/>
</dbReference>